<organism evidence="1 2">
    <name type="scientific">Pisum sativum</name>
    <name type="common">Garden pea</name>
    <name type="synonym">Lathyrus oleraceus</name>
    <dbReference type="NCBI Taxonomy" id="3888"/>
    <lineage>
        <taxon>Eukaryota</taxon>
        <taxon>Viridiplantae</taxon>
        <taxon>Streptophyta</taxon>
        <taxon>Embryophyta</taxon>
        <taxon>Tracheophyta</taxon>
        <taxon>Spermatophyta</taxon>
        <taxon>Magnoliopsida</taxon>
        <taxon>eudicotyledons</taxon>
        <taxon>Gunneridae</taxon>
        <taxon>Pentapetalae</taxon>
        <taxon>rosids</taxon>
        <taxon>fabids</taxon>
        <taxon>Fabales</taxon>
        <taxon>Fabaceae</taxon>
        <taxon>Papilionoideae</taxon>
        <taxon>50 kb inversion clade</taxon>
        <taxon>NPAAA clade</taxon>
        <taxon>Hologalegina</taxon>
        <taxon>IRL clade</taxon>
        <taxon>Fabeae</taxon>
        <taxon>Lathyrus</taxon>
    </lineage>
</organism>
<evidence type="ECO:0000313" key="2">
    <source>
        <dbReference type="Proteomes" id="UP001058974"/>
    </source>
</evidence>
<name>A0A9D5AUE6_PEA</name>
<dbReference type="EMBL" id="JAMSHJ010000004">
    <property type="protein sequence ID" value="KAI5418925.1"/>
    <property type="molecule type" value="Genomic_DNA"/>
</dbReference>
<dbReference type="PANTHER" id="PTHR34285">
    <property type="entry name" value="OS08G0510800 PROTEIN"/>
    <property type="match status" value="1"/>
</dbReference>
<comment type="caution">
    <text evidence="1">The sequence shown here is derived from an EMBL/GenBank/DDBJ whole genome shotgun (WGS) entry which is preliminary data.</text>
</comment>
<sequence length="225" mass="23797">MVKTGTGSFGSPLSSSMLMSCEFNLLNRIGEDASIEFVESVESPVMGAFSTGKVPSASAFTGLFSGTEVAARTTLPIRGRTAVNFRWGVRVAADANSAFQKVPFLVMDKIGVEHLPLPVENGDLKKDVAGVGIIPGSADMAVKRLQAESGLLRNAVEDLRREFASARIGGGSEFERNGGKGKTFEGRKNEKKVMSDFNGYPGKSTEADASEELKKALRGATTVGV</sequence>
<keyword evidence="2" id="KW-1185">Reference proteome</keyword>
<dbReference type="PANTHER" id="PTHR34285:SF3">
    <property type="entry name" value="OS08G0510800 PROTEIN"/>
    <property type="match status" value="1"/>
</dbReference>
<evidence type="ECO:0000313" key="1">
    <source>
        <dbReference type="EMBL" id="KAI5418925.1"/>
    </source>
</evidence>
<dbReference type="AlphaFoldDB" id="A0A9D5AUE6"/>
<dbReference type="PROSITE" id="PS51257">
    <property type="entry name" value="PROKAR_LIPOPROTEIN"/>
    <property type="match status" value="1"/>
</dbReference>
<reference evidence="1 2" key="1">
    <citation type="journal article" date="2022" name="Nat. Genet.">
        <title>Improved pea reference genome and pan-genome highlight genomic features and evolutionary characteristics.</title>
        <authorList>
            <person name="Yang T."/>
            <person name="Liu R."/>
            <person name="Luo Y."/>
            <person name="Hu S."/>
            <person name="Wang D."/>
            <person name="Wang C."/>
            <person name="Pandey M.K."/>
            <person name="Ge S."/>
            <person name="Xu Q."/>
            <person name="Li N."/>
            <person name="Li G."/>
            <person name="Huang Y."/>
            <person name="Saxena R.K."/>
            <person name="Ji Y."/>
            <person name="Li M."/>
            <person name="Yan X."/>
            <person name="He Y."/>
            <person name="Liu Y."/>
            <person name="Wang X."/>
            <person name="Xiang C."/>
            <person name="Varshney R.K."/>
            <person name="Ding H."/>
            <person name="Gao S."/>
            <person name="Zong X."/>
        </authorList>
    </citation>
    <scope>NUCLEOTIDE SEQUENCE [LARGE SCALE GENOMIC DNA]</scope>
    <source>
        <strain evidence="1 2">cv. Zhongwan 6</strain>
    </source>
</reference>
<gene>
    <name evidence="1" type="ORF">KIW84_043231</name>
</gene>
<protein>
    <submittedName>
        <fullName evidence="1">Uncharacterized protein</fullName>
    </submittedName>
</protein>
<accession>A0A9D5AUE6</accession>
<dbReference type="Proteomes" id="UP001058974">
    <property type="component" value="Chromosome 4"/>
</dbReference>
<dbReference type="Gramene" id="Psat04G0323100-T1">
    <property type="protein sequence ID" value="KAI5418925.1"/>
    <property type="gene ID" value="KIW84_043231"/>
</dbReference>
<proteinExistence type="predicted"/>